<feature type="transmembrane region" description="Helical" evidence="1">
    <location>
        <begin position="173"/>
        <end position="191"/>
    </location>
</feature>
<evidence type="ECO:0000256" key="1">
    <source>
        <dbReference type="SAM" id="Phobius"/>
    </source>
</evidence>
<feature type="transmembrane region" description="Helical" evidence="1">
    <location>
        <begin position="100"/>
        <end position="118"/>
    </location>
</feature>
<dbReference type="Pfam" id="PF13687">
    <property type="entry name" value="DUF4153"/>
    <property type="match status" value="1"/>
</dbReference>
<feature type="transmembrane region" description="Helical" evidence="1">
    <location>
        <begin position="306"/>
        <end position="324"/>
    </location>
</feature>
<dbReference type="eggNOG" id="COG1835">
    <property type="taxonomic scope" value="Bacteria"/>
</dbReference>
<reference evidence="3" key="1">
    <citation type="submission" date="2017-04" db="EMBL/GenBank/DDBJ databases">
        <title>Function of individual gut microbiota members based on whole genome sequencing of pure cultures obtained from chicken caecum.</title>
        <authorList>
            <person name="Medvecky M."/>
            <person name="Cejkova D."/>
            <person name="Polansky O."/>
            <person name="Karasova D."/>
            <person name="Kubasova T."/>
            <person name="Cizek A."/>
            <person name="Rychlik I."/>
        </authorList>
    </citation>
    <scope>NUCLEOTIDE SEQUENCE [LARGE SCALE GENOMIC DNA]</scope>
    <source>
        <strain evidence="3">An90</strain>
    </source>
</reference>
<evidence type="ECO:0000313" key="3">
    <source>
        <dbReference type="Proteomes" id="UP000195772"/>
    </source>
</evidence>
<name>A0A1Y3R0E6_9BACT</name>
<evidence type="ECO:0000313" key="2">
    <source>
        <dbReference type="EMBL" id="OUN04795.1"/>
    </source>
</evidence>
<feature type="transmembrane region" description="Helical" evidence="1">
    <location>
        <begin position="274"/>
        <end position="294"/>
    </location>
</feature>
<comment type="caution">
    <text evidence="2">The sequence shown here is derived from an EMBL/GenBank/DDBJ whole genome shotgun (WGS) entry which is preliminary data.</text>
</comment>
<feature type="transmembrane region" description="Helical" evidence="1">
    <location>
        <begin position="331"/>
        <end position="350"/>
    </location>
</feature>
<feature type="transmembrane region" description="Helical" evidence="1">
    <location>
        <begin position="77"/>
        <end position="94"/>
    </location>
</feature>
<dbReference type="OrthoDB" id="9809196at2"/>
<protein>
    <submittedName>
        <fullName evidence="2">DUF4153 domain-containing protein</fullName>
    </submittedName>
</protein>
<feature type="transmembrane region" description="Helical" evidence="1">
    <location>
        <begin position="48"/>
        <end position="65"/>
    </location>
</feature>
<feature type="transmembrane region" description="Helical" evidence="1">
    <location>
        <begin position="20"/>
        <end position="42"/>
    </location>
</feature>
<organism evidence="2 3">
    <name type="scientific">Alistipes onderdonkii</name>
    <dbReference type="NCBI Taxonomy" id="328813"/>
    <lineage>
        <taxon>Bacteria</taxon>
        <taxon>Pseudomonadati</taxon>
        <taxon>Bacteroidota</taxon>
        <taxon>Bacteroidia</taxon>
        <taxon>Bacteroidales</taxon>
        <taxon>Rikenellaceae</taxon>
        <taxon>Alistipes</taxon>
    </lineage>
</organism>
<dbReference type="RefSeq" id="WP_087400921.1">
    <property type="nucleotide sequence ID" value="NZ_NFHB01000001.1"/>
</dbReference>
<dbReference type="InterPro" id="IPR025291">
    <property type="entry name" value="DUF4153"/>
</dbReference>
<accession>A0A1Y3R0E6</accession>
<keyword evidence="1" id="KW-1133">Transmembrane helix</keyword>
<gene>
    <name evidence="2" type="ORF">B5G41_00340</name>
</gene>
<feature type="transmembrane region" description="Helical" evidence="1">
    <location>
        <begin position="139"/>
        <end position="161"/>
    </location>
</feature>
<proteinExistence type="predicted"/>
<feature type="transmembrane region" description="Helical" evidence="1">
    <location>
        <begin position="244"/>
        <end position="262"/>
    </location>
</feature>
<dbReference type="Proteomes" id="UP000195772">
    <property type="component" value="Unassembled WGS sequence"/>
</dbReference>
<feature type="transmembrane region" description="Helical" evidence="1">
    <location>
        <begin position="211"/>
        <end position="232"/>
    </location>
</feature>
<keyword evidence="1" id="KW-0472">Membrane</keyword>
<dbReference type="AlphaFoldDB" id="A0A1Y3R0E6"/>
<keyword evidence="1" id="KW-0812">Transmembrane</keyword>
<dbReference type="EMBL" id="NFHB01000001">
    <property type="protein sequence ID" value="OUN04795.1"/>
    <property type="molecule type" value="Genomic_DNA"/>
</dbReference>
<sequence>MKAKLGHYVQWLREGFLQMLRLHPVEAGLIALGCIGCLVAYETDSDDTLVRLALVPLAFAVALAFNNLAGPGPWRKVYWVCWAPFVPFAFWGGLEDWLASEPSFITFGILAPLALLLCRRAVCNKRFVDDIMVWLRSGILAALFANVALGLFSAILFSTTYIFGLEGSWIEHVWIYALILFETFAGPVLFLMMYDRWAGAECRGTRILDVLLNYIVTPALLSYTAILCLYMVKILVTWSLPEGGVAYLVFGFTLLALGVKALQPLLQKRMYDWFFDRFSLVSLPTQLLFWIGVLRRTNEYGLTEPRVYLLVCGGLMTLCVLLFLSRRTGRYLYVGLAGFVCFAALAYLPVLEPQRIATGSQVRRAVRVAKQLNMFDGEGRLQLDAFVPDTLLRRDYRRLYEALDYVADHDTLAFARFGVEIGKVREAVPDLFRDYVVYGYDYRTNDNWVSVYPDGVRRIDLAQGYRVLYANLSYNRYDRSRRPYYRFADDTLRIDFGTERSEFVISAPALLQRQLRRAGKGDYPLPSELENAADELLTYSDEELLILFSSMSIERRDSALRLDDVDISAIMAR</sequence>